<name>A0A5S3PVX1_9FLAO</name>
<evidence type="ECO:0000313" key="2">
    <source>
        <dbReference type="Proteomes" id="UP000310314"/>
    </source>
</evidence>
<proteinExistence type="predicted"/>
<keyword evidence="2" id="KW-1185">Reference proteome</keyword>
<comment type="caution">
    <text evidence="1">The sequence shown here is derived from an EMBL/GenBank/DDBJ whole genome shotgun (WGS) entry which is preliminary data.</text>
</comment>
<sequence>MREAFNLEYADGISNGIPSKVAGVANINNTFATGKVNPDGSFFTHAVELNIPKGYFTLSLGRTNGTAANQTARALNVANIRTQVWYLQNPKASNTALDQKWNKNIDLAMRIIGGGFSQNSSFALRSLAPYIEEFFLGRTYQL</sequence>
<evidence type="ECO:0000313" key="1">
    <source>
        <dbReference type="EMBL" id="TMM59149.1"/>
    </source>
</evidence>
<organism evidence="1 2">
    <name type="scientific">Maribacter algarum</name>
    <name type="common">ex Zhang et al. 2020</name>
    <dbReference type="NCBI Taxonomy" id="2578118"/>
    <lineage>
        <taxon>Bacteria</taxon>
        <taxon>Pseudomonadati</taxon>
        <taxon>Bacteroidota</taxon>
        <taxon>Flavobacteriia</taxon>
        <taxon>Flavobacteriales</taxon>
        <taxon>Flavobacteriaceae</taxon>
        <taxon>Maribacter</taxon>
    </lineage>
</organism>
<dbReference type="AlphaFoldDB" id="A0A5S3PVX1"/>
<dbReference type="Proteomes" id="UP000310314">
    <property type="component" value="Unassembled WGS sequence"/>
</dbReference>
<gene>
    <name evidence="1" type="ORF">FEE95_06875</name>
</gene>
<dbReference type="RefSeq" id="WP_138657139.1">
    <property type="nucleotide sequence ID" value="NZ_VATY01000001.1"/>
</dbReference>
<dbReference type="EMBL" id="VATY01000001">
    <property type="protein sequence ID" value="TMM59149.1"/>
    <property type="molecule type" value="Genomic_DNA"/>
</dbReference>
<accession>A0A5S3PVX1</accession>
<reference evidence="1 2" key="1">
    <citation type="submission" date="2019-05" db="EMBL/GenBank/DDBJ databases">
        <authorList>
            <person name="Zhang J.-Y."/>
            <person name="Feg X."/>
            <person name="Du Z.-J."/>
        </authorList>
    </citation>
    <scope>NUCLEOTIDE SEQUENCE [LARGE SCALE GENOMIC DNA]</scope>
    <source>
        <strain evidence="1 2">RZ26</strain>
    </source>
</reference>
<protein>
    <submittedName>
        <fullName evidence="1">Uncharacterized protein</fullName>
    </submittedName>
</protein>